<accession>A0AA39GKV2</accession>
<keyword evidence="4" id="KW-1185">Reference proteome</keyword>
<dbReference type="PROSITE" id="PS50405">
    <property type="entry name" value="GST_CTER"/>
    <property type="match status" value="1"/>
</dbReference>
<comment type="caution">
    <text evidence="3">The sequence shown here is derived from an EMBL/GenBank/DDBJ whole genome shotgun (WGS) entry which is preliminary data.</text>
</comment>
<sequence length="253" mass="28260">MSNDEYSLIYWPAIPGRGEFVRLLFEETGTPYSDVAKSSPQDAVSQILELNAAVDPISSGSNPSVNAPPILRHGSFVISQTPAILLYLAPRLGLSPPPTELAYHHLNAIALTLLDGFVAEVHDTHHPTDVSLTYEEQKPEALKRAKAYREKRIPKFLGYAQRVLDSKASGDGPWLYGDSLTYVDLVLFQCIHGTEFAFPKTIEELRKSGKYDAVFKLVDAVEERPNIEAYLASDRRAQYSNGIWRHYPELDEA</sequence>
<dbReference type="InterPro" id="IPR050213">
    <property type="entry name" value="GST_superfamily"/>
</dbReference>
<dbReference type="InterPro" id="IPR004045">
    <property type="entry name" value="Glutathione_S-Trfase_N"/>
</dbReference>
<name>A0AA39GKV2_SARSR</name>
<feature type="domain" description="GST C-terminal" evidence="2">
    <location>
        <begin position="107"/>
        <end position="250"/>
    </location>
</feature>
<dbReference type="Gene3D" id="3.40.30.10">
    <property type="entry name" value="Glutaredoxin"/>
    <property type="match status" value="1"/>
</dbReference>
<dbReference type="InterPro" id="IPR004046">
    <property type="entry name" value="GST_C"/>
</dbReference>
<dbReference type="GO" id="GO:0006749">
    <property type="term" value="P:glutathione metabolic process"/>
    <property type="evidence" value="ECO:0007669"/>
    <property type="project" value="TreeGrafter"/>
</dbReference>
<dbReference type="Proteomes" id="UP001175261">
    <property type="component" value="Unassembled WGS sequence"/>
</dbReference>
<evidence type="ECO:0000313" key="3">
    <source>
        <dbReference type="EMBL" id="KAK0388344.1"/>
    </source>
</evidence>
<proteinExistence type="predicted"/>
<dbReference type="Gene3D" id="1.20.1050.10">
    <property type="match status" value="1"/>
</dbReference>
<dbReference type="AlphaFoldDB" id="A0AA39GKV2"/>
<dbReference type="PROSITE" id="PS50404">
    <property type="entry name" value="GST_NTER"/>
    <property type="match status" value="1"/>
</dbReference>
<evidence type="ECO:0000259" key="1">
    <source>
        <dbReference type="PROSITE" id="PS50404"/>
    </source>
</evidence>
<evidence type="ECO:0000313" key="4">
    <source>
        <dbReference type="Proteomes" id="UP001175261"/>
    </source>
</evidence>
<dbReference type="PANTHER" id="PTHR11571:SF263">
    <property type="entry name" value="GLUTATHIONE S-TRANSFERASE"/>
    <property type="match status" value="1"/>
</dbReference>
<reference evidence="3" key="1">
    <citation type="submission" date="2022-10" db="EMBL/GenBank/DDBJ databases">
        <title>Determination and structural analysis of whole genome sequence of Sarocladium strictum F4-1.</title>
        <authorList>
            <person name="Hu L."/>
            <person name="Jiang Y."/>
        </authorList>
    </citation>
    <scope>NUCLEOTIDE SEQUENCE</scope>
    <source>
        <strain evidence="3">F4-1</strain>
    </source>
</reference>
<dbReference type="SUPFAM" id="SSF47616">
    <property type="entry name" value="GST C-terminal domain-like"/>
    <property type="match status" value="1"/>
</dbReference>
<evidence type="ECO:0008006" key="5">
    <source>
        <dbReference type="Google" id="ProtNLM"/>
    </source>
</evidence>
<dbReference type="PANTHER" id="PTHR11571">
    <property type="entry name" value="GLUTATHIONE S-TRANSFERASE"/>
    <property type="match status" value="1"/>
</dbReference>
<feature type="domain" description="GST N-terminal" evidence="1">
    <location>
        <begin position="5"/>
        <end position="96"/>
    </location>
</feature>
<protein>
    <recommendedName>
        <fullName evidence="5">Glutathione S-transferase</fullName>
    </recommendedName>
</protein>
<gene>
    <name evidence="3" type="ORF">NLU13_4589</name>
</gene>
<dbReference type="InterPro" id="IPR036282">
    <property type="entry name" value="Glutathione-S-Trfase_C_sf"/>
</dbReference>
<dbReference type="InterPro" id="IPR036249">
    <property type="entry name" value="Thioredoxin-like_sf"/>
</dbReference>
<dbReference type="GO" id="GO:0004364">
    <property type="term" value="F:glutathione transferase activity"/>
    <property type="evidence" value="ECO:0007669"/>
    <property type="project" value="TreeGrafter"/>
</dbReference>
<organism evidence="3 4">
    <name type="scientific">Sarocladium strictum</name>
    <name type="common">Black bundle disease fungus</name>
    <name type="synonym">Acremonium strictum</name>
    <dbReference type="NCBI Taxonomy" id="5046"/>
    <lineage>
        <taxon>Eukaryota</taxon>
        <taxon>Fungi</taxon>
        <taxon>Dikarya</taxon>
        <taxon>Ascomycota</taxon>
        <taxon>Pezizomycotina</taxon>
        <taxon>Sordariomycetes</taxon>
        <taxon>Hypocreomycetidae</taxon>
        <taxon>Hypocreales</taxon>
        <taxon>Sarocladiaceae</taxon>
        <taxon>Sarocladium</taxon>
    </lineage>
</organism>
<dbReference type="CDD" id="cd03192">
    <property type="entry name" value="GST_C_Sigma_like"/>
    <property type="match status" value="1"/>
</dbReference>
<evidence type="ECO:0000259" key="2">
    <source>
        <dbReference type="PROSITE" id="PS50405"/>
    </source>
</evidence>
<dbReference type="SUPFAM" id="SSF52833">
    <property type="entry name" value="Thioredoxin-like"/>
    <property type="match status" value="1"/>
</dbReference>
<dbReference type="EMBL" id="JAPDFR010000003">
    <property type="protein sequence ID" value="KAK0388344.1"/>
    <property type="molecule type" value="Genomic_DNA"/>
</dbReference>
<dbReference type="Pfam" id="PF14497">
    <property type="entry name" value="GST_C_3"/>
    <property type="match status" value="1"/>
</dbReference>
<dbReference type="InterPro" id="IPR010987">
    <property type="entry name" value="Glutathione-S-Trfase_C-like"/>
</dbReference>